<dbReference type="EMBL" id="JAFNEN010000008">
    <property type="protein sequence ID" value="KAG8201101.1"/>
    <property type="molecule type" value="Genomic_DNA"/>
</dbReference>
<evidence type="ECO:0000256" key="16">
    <source>
        <dbReference type="ARBA" id="ARBA00023273"/>
    </source>
</evidence>
<dbReference type="InterPro" id="IPR002893">
    <property type="entry name" value="Znf_MYND"/>
</dbReference>
<dbReference type="PRINTS" id="PR01415">
    <property type="entry name" value="ANKYRIN"/>
</dbReference>
<evidence type="ECO:0000256" key="10">
    <source>
        <dbReference type="ARBA" id="ARBA00022737"/>
    </source>
</evidence>
<evidence type="ECO:0000313" key="23">
    <source>
        <dbReference type="Proteomes" id="UP000827092"/>
    </source>
</evidence>
<dbReference type="InterPro" id="IPR036770">
    <property type="entry name" value="Ankyrin_rpt-contain_sf"/>
</dbReference>
<keyword evidence="6" id="KW-0472">Membrane</keyword>
<feature type="domain" description="MYND-type" evidence="21">
    <location>
        <begin position="327"/>
        <end position="364"/>
    </location>
</feature>
<dbReference type="Gene3D" id="1.25.40.20">
    <property type="entry name" value="Ankyrin repeat-containing domain"/>
    <property type="match status" value="1"/>
</dbReference>
<feature type="region of interest" description="Disordered" evidence="20">
    <location>
        <begin position="373"/>
        <end position="395"/>
    </location>
</feature>
<keyword evidence="4" id="KW-0268">Exocytosis</keyword>
<evidence type="ECO:0000256" key="8">
    <source>
        <dbReference type="ARBA" id="ARBA00022699"/>
    </source>
</evidence>
<evidence type="ECO:0000313" key="22">
    <source>
        <dbReference type="EMBL" id="KAG8201101.1"/>
    </source>
</evidence>
<keyword evidence="7" id="KW-0800">Toxin</keyword>
<keyword evidence="12" id="KW-0862">Zinc</keyword>
<dbReference type="InterPro" id="IPR052452">
    <property type="entry name" value="Ankyrin-MYND_dom_contain_2"/>
</dbReference>
<protein>
    <recommendedName>
        <fullName evidence="21">MYND-type domain-containing protein</fullName>
    </recommendedName>
</protein>
<evidence type="ECO:0000256" key="9">
    <source>
        <dbReference type="ARBA" id="ARBA00022723"/>
    </source>
</evidence>
<evidence type="ECO:0000256" key="6">
    <source>
        <dbReference type="ARBA" id="ARBA00022537"/>
    </source>
</evidence>
<sequence length="395" mass="43964">MATVHSDLTAMEKDLFAYTQERNYDEVKRLLQAENVFVDCVDDDGMTPLQHAAYKGAYKICKLLLDCGANVNLSRHVSRYSALTFAGLSGRDDVVRLLLEHGANPTSVNSINKTASQMAAFVGNHHVVSIINNFIPISEIHYFTKCQDLETEPRLPLEMASVVHRMAIMTNINPVRLAMYIQANPSLIENAKKVARLFENLSKKNFHEAGNELLSLKFHHLSYVLLACDKFIAEQKSKAGASAERPVKECLSPLIKHWIKGDINGFPVSLEKFLRTDVLAFPYVECNLFHQLVTTLAPLKVGEEPSAISIVSEAVSGQRGMDNPSPCGTCGNPNAEKKCSACKSIQYCDQTCQKLHWFTHKTICSHLLKMNDDTKQSTSDPEIKNPDEAGCSYKD</sequence>
<keyword evidence="10" id="KW-0677">Repeat</keyword>
<dbReference type="Proteomes" id="UP000827092">
    <property type="component" value="Unassembled WGS sequence"/>
</dbReference>
<keyword evidence="15" id="KW-0969">Cilium</keyword>
<dbReference type="SMART" id="SM00248">
    <property type="entry name" value="ANK"/>
    <property type="match status" value="2"/>
</dbReference>
<evidence type="ECO:0000256" key="5">
    <source>
        <dbReference type="ARBA" id="ARBA00022525"/>
    </source>
</evidence>
<dbReference type="GO" id="GO:0005576">
    <property type="term" value="C:extracellular region"/>
    <property type="evidence" value="ECO:0007669"/>
    <property type="project" value="UniProtKB-SubCell"/>
</dbReference>
<organism evidence="22 23">
    <name type="scientific">Oedothorax gibbosus</name>
    <dbReference type="NCBI Taxonomy" id="931172"/>
    <lineage>
        <taxon>Eukaryota</taxon>
        <taxon>Metazoa</taxon>
        <taxon>Ecdysozoa</taxon>
        <taxon>Arthropoda</taxon>
        <taxon>Chelicerata</taxon>
        <taxon>Arachnida</taxon>
        <taxon>Araneae</taxon>
        <taxon>Araneomorphae</taxon>
        <taxon>Entelegynae</taxon>
        <taxon>Araneoidea</taxon>
        <taxon>Linyphiidae</taxon>
        <taxon>Erigoninae</taxon>
        <taxon>Oedothorax</taxon>
    </lineage>
</organism>
<evidence type="ECO:0000256" key="2">
    <source>
        <dbReference type="ARBA" id="ARBA00004175"/>
    </source>
</evidence>
<evidence type="ECO:0000256" key="17">
    <source>
        <dbReference type="ARBA" id="ARBA00023298"/>
    </source>
</evidence>
<comment type="caution">
    <text evidence="22">The sequence shown here is derived from an EMBL/GenBank/DDBJ whole genome shotgun (WGS) entry which is preliminary data.</text>
</comment>
<dbReference type="InterPro" id="IPR002110">
    <property type="entry name" value="Ankyrin_rpt"/>
</dbReference>
<evidence type="ECO:0000256" key="4">
    <source>
        <dbReference type="ARBA" id="ARBA00022483"/>
    </source>
</evidence>
<dbReference type="Gene3D" id="6.10.140.2220">
    <property type="match status" value="1"/>
</dbReference>
<evidence type="ECO:0000256" key="11">
    <source>
        <dbReference type="ARBA" id="ARBA00022771"/>
    </source>
</evidence>
<comment type="subcellular location">
    <subcellularLocation>
        <location evidence="1">Cell projection</location>
        <location evidence="1">Cilium</location>
    </subcellularLocation>
    <subcellularLocation>
        <location evidence="3">Secreted</location>
    </subcellularLocation>
    <subcellularLocation>
        <location evidence="2">Target cell membrane</location>
    </subcellularLocation>
</comment>
<keyword evidence="16" id="KW-0966">Cell projection</keyword>
<evidence type="ECO:0000256" key="3">
    <source>
        <dbReference type="ARBA" id="ARBA00004613"/>
    </source>
</evidence>
<dbReference type="PROSITE" id="PS01360">
    <property type="entry name" value="ZF_MYND_1"/>
    <property type="match status" value="1"/>
</dbReference>
<keyword evidence="13" id="KW-0638">Presynaptic neurotoxin</keyword>
<feature type="repeat" description="ANK" evidence="18">
    <location>
        <begin position="78"/>
        <end position="110"/>
    </location>
</feature>
<evidence type="ECO:0000256" key="18">
    <source>
        <dbReference type="PROSITE-ProRule" id="PRU00023"/>
    </source>
</evidence>
<dbReference type="PROSITE" id="PS50865">
    <property type="entry name" value="ZF_MYND_2"/>
    <property type="match status" value="1"/>
</dbReference>
<dbReference type="GO" id="GO:0008270">
    <property type="term" value="F:zinc ion binding"/>
    <property type="evidence" value="ECO:0007669"/>
    <property type="project" value="UniProtKB-KW"/>
</dbReference>
<keyword evidence="6" id="KW-1052">Target cell membrane</keyword>
<dbReference type="AlphaFoldDB" id="A0AAV6VZX8"/>
<dbReference type="PROSITE" id="PS50297">
    <property type="entry name" value="ANK_REP_REGION"/>
    <property type="match status" value="2"/>
</dbReference>
<keyword evidence="14 18" id="KW-0040">ANK repeat</keyword>
<dbReference type="Pfam" id="PF12796">
    <property type="entry name" value="Ank_2"/>
    <property type="match status" value="1"/>
</dbReference>
<evidence type="ECO:0000259" key="21">
    <source>
        <dbReference type="PROSITE" id="PS50865"/>
    </source>
</evidence>
<reference evidence="22 23" key="1">
    <citation type="journal article" date="2022" name="Nat. Ecol. Evol.">
        <title>A masculinizing supergene underlies an exaggerated male reproductive morph in a spider.</title>
        <authorList>
            <person name="Hendrickx F."/>
            <person name="De Corte Z."/>
            <person name="Sonet G."/>
            <person name="Van Belleghem S.M."/>
            <person name="Kostlbacher S."/>
            <person name="Vangestel C."/>
        </authorList>
    </citation>
    <scope>NUCLEOTIDE SEQUENCE [LARGE SCALE GENOMIC DNA]</scope>
    <source>
        <strain evidence="22">W744_W776</strain>
    </source>
</reference>
<dbReference type="Pfam" id="PF01753">
    <property type="entry name" value="zf-MYND"/>
    <property type="match status" value="1"/>
</dbReference>
<dbReference type="GO" id="GO:0090729">
    <property type="term" value="F:toxin activity"/>
    <property type="evidence" value="ECO:0007669"/>
    <property type="project" value="UniProtKB-KW"/>
</dbReference>
<evidence type="ECO:0000256" key="1">
    <source>
        <dbReference type="ARBA" id="ARBA00004138"/>
    </source>
</evidence>
<dbReference type="SUPFAM" id="SSF144232">
    <property type="entry name" value="HIT/MYND zinc finger-like"/>
    <property type="match status" value="1"/>
</dbReference>
<dbReference type="PANTHER" id="PTHR24150">
    <property type="entry name" value="ANKYRIN REPEAT AND MYND DOMAIN-CONTAINING PROTEIN 2"/>
    <property type="match status" value="1"/>
</dbReference>
<dbReference type="GO" id="GO:0005929">
    <property type="term" value="C:cilium"/>
    <property type="evidence" value="ECO:0007669"/>
    <property type="project" value="UniProtKB-SubCell"/>
</dbReference>
<dbReference type="GO" id="GO:0044231">
    <property type="term" value="C:host cell presynaptic membrane"/>
    <property type="evidence" value="ECO:0007669"/>
    <property type="project" value="UniProtKB-KW"/>
</dbReference>
<keyword evidence="9" id="KW-0479">Metal-binding</keyword>
<dbReference type="GO" id="GO:0044218">
    <property type="term" value="C:other organism cell membrane"/>
    <property type="evidence" value="ECO:0007669"/>
    <property type="project" value="UniProtKB-KW"/>
</dbReference>
<evidence type="ECO:0000256" key="15">
    <source>
        <dbReference type="ARBA" id="ARBA00023069"/>
    </source>
</evidence>
<keyword evidence="23" id="KW-1185">Reference proteome</keyword>
<keyword evidence="8" id="KW-0528">Neurotoxin</keyword>
<evidence type="ECO:0000256" key="7">
    <source>
        <dbReference type="ARBA" id="ARBA00022656"/>
    </source>
</evidence>
<keyword evidence="11 19" id="KW-0863">Zinc-finger</keyword>
<dbReference type="PROSITE" id="PS50088">
    <property type="entry name" value="ANK_REPEAT"/>
    <property type="match status" value="2"/>
</dbReference>
<evidence type="ECO:0000256" key="12">
    <source>
        <dbReference type="ARBA" id="ARBA00022833"/>
    </source>
</evidence>
<dbReference type="GO" id="GO:0006887">
    <property type="term" value="P:exocytosis"/>
    <property type="evidence" value="ECO:0007669"/>
    <property type="project" value="UniProtKB-KW"/>
</dbReference>
<evidence type="ECO:0000256" key="19">
    <source>
        <dbReference type="PROSITE-ProRule" id="PRU00134"/>
    </source>
</evidence>
<keyword evidence="17" id="KW-1053">Target membrane</keyword>
<gene>
    <name evidence="22" type="ORF">JTE90_028771</name>
</gene>
<evidence type="ECO:0000256" key="13">
    <source>
        <dbReference type="ARBA" id="ARBA00023028"/>
    </source>
</evidence>
<proteinExistence type="predicted"/>
<dbReference type="PANTHER" id="PTHR24150:SF8">
    <property type="entry name" value="ANKYRIN REPEAT AND MYND DOMAIN-CONTAINING PROTEIN 2"/>
    <property type="match status" value="1"/>
</dbReference>
<dbReference type="SUPFAM" id="SSF48403">
    <property type="entry name" value="Ankyrin repeat"/>
    <property type="match status" value="1"/>
</dbReference>
<accession>A0AAV6VZX8</accession>
<name>A0AAV6VZX8_9ARAC</name>
<evidence type="ECO:0000256" key="14">
    <source>
        <dbReference type="ARBA" id="ARBA00023043"/>
    </source>
</evidence>
<evidence type="ECO:0000256" key="20">
    <source>
        <dbReference type="SAM" id="MobiDB-lite"/>
    </source>
</evidence>
<keyword evidence="5" id="KW-0964">Secreted</keyword>
<feature type="repeat" description="ANK" evidence="18">
    <location>
        <begin position="44"/>
        <end position="76"/>
    </location>
</feature>